<dbReference type="HAMAP" id="MF_01815">
    <property type="entry name" value="FabH"/>
    <property type="match status" value="1"/>
</dbReference>
<protein>
    <recommendedName>
        <fullName evidence="3 12">Beta-ketoacyl-[acyl-carrier-protein] synthase III</fullName>
        <shortName evidence="12">Beta-ketoacyl-ACP synthase III</shortName>
        <shortName evidence="12">KAS III</shortName>
        <ecNumber evidence="3 12">2.3.1.180</ecNumber>
    </recommendedName>
    <alternativeName>
        <fullName evidence="12">3-oxoacyl-[acyl-carrier-protein] synthase 3</fullName>
    </alternativeName>
    <alternativeName>
        <fullName evidence="12">3-oxoacyl-[acyl-carrier-protein] synthase III</fullName>
    </alternativeName>
</protein>
<reference evidence="14 15" key="1">
    <citation type="journal article" date="2016" name="Nat. Commun.">
        <title>Thousands of microbial genomes shed light on interconnected biogeochemical processes in an aquifer system.</title>
        <authorList>
            <person name="Anantharaman K."/>
            <person name="Brown C.T."/>
            <person name="Hug L.A."/>
            <person name="Sharon I."/>
            <person name="Castelle C.J."/>
            <person name="Probst A.J."/>
            <person name="Thomas B.C."/>
            <person name="Singh A."/>
            <person name="Wilkins M.J."/>
            <person name="Karaoz U."/>
            <person name="Brodie E.L."/>
            <person name="Williams K.H."/>
            <person name="Hubbard S.S."/>
            <person name="Banfield J.F."/>
        </authorList>
    </citation>
    <scope>NUCLEOTIDE SEQUENCE [LARGE SCALE GENOMIC DNA]</scope>
</reference>
<dbReference type="EC" id="2.3.1.180" evidence="3 12"/>
<dbReference type="UniPathway" id="UPA00094"/>
<dbReference type="InterPro" id="IPR001763">
    <property type="entry name" value="Rhodanese-like_dom"/>
</dbReference>
<dbReference type="InterPro" id="IPR004655">
    <property type="entry name" value="FabH"/>
</dbReference>
<keyword evidence="6 12" id="KW-0808">Transferase</keyword>
<evidence type="ECO:0000256" key="5">
    <source>
        <dbReference type="ARBA" id="ARBA00022516"/>
    </source>
</evidence>
<accession>A0A1F7SMM0</accession>
<evidence type="ECO:0000256" key="2">
    <source>
        <dbReference type="ARBA" id="ARBA00008642"/>
    </source>
</evidence>
<dbReference type="SUPFAM" id="SSF53901">
    <property type="entry name" value="Thiolase-like"/>
    <property type="match status" value="1"/>
</dbReference>
<dbReference type="InterPro" id="IPR016039">
    <property type="entry name" value="Thiolase-like"/>
</dbReference>
<evidence type="ECO:0000256" key="7">
    <source>
        <dbReference type="ARBA" id="ARBA00022832"/>
    </source>
</evidence>
<dbReference type="GO" id="GO:0006633">
    <property type="term" value="P:fatty acid biosynthetic process"/>
    <property type="evidence" value="ECO:0007669"/>
    <property type="project" value="UniProtKB-UniRule"/>
</dbReference>
<dbReference type="EMBL" id="MGDI01000011">
    <property type="protein sequence ID" value="OGL54464.1"/>
    <property type="molecule type" value="Genomic_DNA"/>
</dbReference>
<dbReference type="FunFam" id="3.40.47.10:FF:000004">
    <property type="entry name" value="3-oxoacyl-[acyl-carrier-protein] synthase 3"/>
    <property type="match status" value="1"/>
</dbReference>
<comment type="similarity">
    <text evidence="2 12">Belongs to the thiolase-like superfamily. FabH family.</text>
</comment>
<evidence type="ECO:0000256" key="8">
    <source>
        <dbReference type="ARBA" id="ARBA00023098"/>
    </source>
</evidence>
<evidence type="ECO:0000256" key="4">
    <source>
        <dbReference type="ARBA" id="ARBA00022490"/>
    </source>
</evidence>
<comment type="caution">
    <text evidence="14">The sequence shown here is derived from an EMBL/GenBank/DDBJ whole genome shotgun (WGS) entry which is preliminary data.</text>
</comment>
<sequence>MKDSQIRTKIIGTGSFLPEKVLTNHDFEKMVDTNDQWITERTGIKSRHIAEKNMASSDLATQAGKKALKDAGIEPKELDLIIVATITPDMFFPPTACFVQANLGAKNAAAFDIAAVCSGFVFGLSVADGFIRSEKYKKILLIGVEVMSKILDYKDRNTCVLFGDGAGAVVVAPTKKNEGILSTHLYTDGNLGELINMPGGGSRNPISKEMIDKNLHYVHMNGRETYKVAVKALVKASVDAMEHNKLKTEDIDVFIPHQANLRIIEAVAERLNFPREKIVITIDRHGNTSAASIPLALDIAVKDGRIKAGDYVLMSAFGGGLNWGSVLVKW</sequence>
<evidence type="ECO:0000259" key="13">
    <source>
        <dbReference type="PROSITE" id="PS50206"/>
    </source>
</evidence>
<keyword evidence="7 12" id="KW-0276">Fatty acid metabolism</keyword>
<organism evidence="14 15">
    <name type="scientific">Candidatus Schekmanbacteria bacterium RIFCSPLOWO2_12_FULL_38_15</name>
    <dbReference type="NCBI Taxonomy" id="1817883"/>
    <lineage>
        <taxon>Bacteria</taxon>
        <taxon>Candidatus Schekmaniibacteriota</taxon>
    </lineage>
</organism>
<dbReference type="Gene3D" id="3.40.47.10">
    <property type="match status" value="1"/>
</dbReference>
<dbReference type="GO" id="GO:0033818">
    <property type="term" value="F:beta-ketoacyl-acyl-carrier-protein synthase III activity"/>
    <property type="evidence" value="ECO:0007669"/>
    <property type="project" value="UniProtKB-UniRule"/>
</dbReference>
<dbReference type="STRING" id="1817883.A3G31_09880"/>
<dbReference type="Proteomes" id="UP000178082">
    <property type="component" value="Unassembled WGS sequence"/>
</dbReference>
<feature type="region of interest" description="ACP-binding" evidence="12">
    <location>
        <begin position="258"/>
        <end position="262"/>
    </location>
</feature>
<dbReference type="PANTHER" id="PTHR34069">
    <property type="entry name" value="3-OXOACYL-[ACYL-CARRIER-PROTEIN] SYNTHASE 3"/>
    <property type="match status" value="1"/>
</dbReference>
<feature type="active site" evidence="12">
    <location>
        <position position="257"/>
    </location>
</feature>
<name>A0A1F7SMM0_9BACT</name>
<comment type="subunit">
    <text evidence="12">Homodimer.</text>
</comment>
<evidence type="ECO:0000256" key="1">
    <source>
        <dbReference type="ARBA" id="ARBA00005194"/>
    </source>
</evidence>
<keyword evidence="9 12" id="KW-0275">Fatty acid biosynthesis</keyword>
<comment type="pathway">
    <text evidence="1 12">Lipid metabolism; fatty acid biosynthesis.</text>
</comment>
<evidence type="ECO:0000256" key="10">
    <source>
        <dbReference type="ARBA" id="ARBA00023315"/>
    </source>
</evidence>
<comment type="catalytic activity">
    <reaction evidence="11">
        <text>malonyl-[ACP] + acetyl-CoA + H(+) = 3-oxobutanoyl-[ACP] + CO2 + CoA</text>
        <dbReference type="Rhea" id="RHEA:12080"/>
        <dbReference type="Rhea" id="RHEA-COMP:9623"/>
        <dbReference type="Rhea" id="RHEA-COMP:9625"/>
        <dbReference type="ChEBI" id="CHEBI:15378"/>
        <dbReference type="ChEBI" id="CHEBI:16526"/>
        <dbReference type="ChEBI" id="CHEBI:57287"/>
        <dbReference type="ChEBI" id="CHEBI:57288"/>
        <dbReference type="ChEBI" id="CHEBI:78449"/>
        <dbReference type="ChEBI" id="CHEBI:78450"/>
        <dbReference type="EC" id="2.3.1.180"/>
    </reaction>
    <physiologicalReaction direction="left-to-right" evidence="11">
        <dbReference type="Rhea" id="RHEA:12081"/>
    </physiologicalReaction>
</comment>
<dbReference type="NCBIfam" id="NF006829">
    <property type="entry name" value="PRK09352.1"/>
    <property type="match status" value="1"/>
</dbReference>
<dbReference type="Pfam" id="PF08545">
    <property type="entry name" value="ACP_syn_III"/>
    <property type="match status" value="1"/>
</dbReference>
<dbReference type="PANTHER" id="PTHR34069:SF2">
    <property type="entry name" value="BETA-KETOACYL-[ACYL-CARRIER-PROTEIN] SYNTHASE III"/>
    <property type="match status" value="1"/>
</dbReference>
<evidence type="ECO:0000313" key="15">
    <source>
        <dbReference type="Proteomes" id="UP000178082"/>
    </source>
</evidence>
<evidence type="ECO:0000256" key="6">
    <source>
        <dbReference type="ARBA" id="ARBA00022679"/>
    </source>
</evidence>
<dbReference type="NCBIfam" id="TIGR00747">
    <property type="entry name" value="fabH"/>
    <property type="match status" value="1"/>
</dbReference>
<keyword evidence="4 12" id="KW-0963">Cytoplasm</keyword>
<keyword evidence="5 12" id="KW-0444">Lipid biosynthesis</keyword>
<evidence type="ECO:0000256" key="9">
    <source>
        <dbReference type="ARBA" id="ARBA00023160"/>
    </source>
</evidence>
<evidence type="ECO:0000256" key="3">
    <source>
        <dbReference type="ARBA" id="ARBA00012333"/>
    </source>
</evidence>
<dbReference type="InterPro" id="IPR013751">
    <property type="entry name" value="ACP_syn_III_N"/>
</dbReference>
<dbReference type="GO" id="GO:0005737">
    <property type="term" value="C:cytoplasm"/>
    <property type="evidence" value="ECO:0007669"/>
    <property type="project" value="UniProtKB-SubCell"/>
</dbReference>
<dbReference type="AlphaFoldDB" id="A0A1F7SMM0"/>
<proteinExistence type="inferred from homology"/>
<evidence type="ECO:0000256" key="11">
    <source>
        <dbReference type="ARBA" id="ARBA00051096"/>
    </source>
</evidence>
<dbReference type="PROSITE" id="PS50206">
    <property type="entry name" value="RHODANESE_3"/>
    <property type="match status" value="1"/>
</dbReference>
<dbReference type="InterPro" id="IPR013747">
    <property type="entry name" value="ACP_syn_III_C"/>
</dbReference>
<dbReference type="GO" id="GO:0004315">
    <property type="term" value="F:3-oxoacyl-[acyl-carrier-protein] synthase activity"/>
    <property type="evidence" value="ECO:0007669"/>
    <property type="project" value="InterPro"/>
</dbReference>
<gene>
    <name evidence="12" type="primary">fabH</name>
    <name evidence="14" type="ORF">A3G31_09880</name>
</gene>
<keyword evidence="12" id="KW-0511">Multifunctional enzyme</keyword>
<evidence type="ECO:0000313" key="14">
    <source>
        <dbReference type="EMBL" id="OGL54464.1"/>
    </source>
</evidence>
<evidence type="ECO:0000256" key="12">
    <source>
        <dbReference type="HAMAP-Rule" id="MF_01815"/>
    </source>
</evidence>
<keyword evidence="10 12" id="KW-0012">Acyltransferase</keyword>
<comment type="function">
    <text evidence="12">Catalyzes the condensation reaction of fatty acid synthesis by the addition to an acyl acceptor of two carbons from malonyl-ACP. Catalyzes the first condensation reaction which initiates fatty acid synthesis and may therefore play a role in governing the total rate of fatty acid production. Possesses both acetoacetyl-ACP synthase and acetyl transacylase activities. Its substrate specificity determines the biosynthesis of branched-chain and/or straight-chain of fatty acids.</text>
</comment>
<dbReference type="Pfam" id="PF08541">
    <property type="entry name" value="ACP_syn_III_C"/>
    <property type="match status" value="1"/>
</dbReference>
<keyword evidence="8 12" id="KW-0443">Lipid metabolism</keyword>
<dbReference type="CDD" id="cd00830">
    <property type="entry name" value="KAS_III"/>
    <property type="match status" value="1"/>
</dbReference>
<feature type="active site" evidence="12">
    <location>
        <position position="287"/>
    </location>
</feature>
<comment type="subcellular location">
    <subcellularLocation>
        <location evidence="12">Cytoplasm</location>
    </subcellularLocation>
</comment>
<feature type="domain" description="Rhodanese" evidence="13">
    <location>
        <begin position="253"/>
        <end position="323"/>
    </location>
</feature>
<feature type="active site" evidence="12">
    <location>
        <position position="117"/>
    </location>
</feature>
<comment type="domain">
    <text evidence="12">The last Arg residue of the ACP-binding site is essential for the weak association between ACP/AcpP and FabH.</text>
</comment>
<dbReference type="GO" id="GO:0044550">
    <property type="term" value="P:secondary metabolite biosynthetic process"/>
    <property type="evidence" value="ECO:0007669"/>
    <property type="project" value="TreeGrafter"/>
</dbReference>